<protein>
    <recommendedName>
        <fullName evidence="3">HTH deoR-type domain-containing protein</fullName>
    </recommendedName>
</protein>
<dbReference type="InterPro" id="IPR001034">
    <property type="entry name" value="DeoR_HTH"/>
</dbReference>
<gene>
    <name evidence="4" type="ORF">AKJ50_01775</name>
</gene>
<keyword evidence="1" id="KW-0805">Transcription regulation</keyword>
<organism evidence="4 5">
    <name type="scientific">candidate division MSBL1 archaeon SCGC-AAA382A13</name>
    <dbReference type="NCBI Taxonomy" id="1698279"/>
    <lineage>
        <taxon>Archaea</taxon>
        <taxon>Methanobacteriati</taxon>
        <taxon>Methanobacteriota</taxon>
        <taxon>candidate division MSBL1</taxon>
    </lineage>
</organism>
<name>A0A133VF21_9EURY</name>
<dbReference type="InterPro" id="IPR036390">
    <property type="entry name" value="WH_DNA-bd_sf"/>
</dbReference>
<dbReference type="CDD" id="cd00090">
    <property type="entry name" value="HTH_ARSR"/>
    <property type="match status" value="1"/>
</dbReference>
<evidence type="ECO:0000313" key="5">
    <source>
        <dbReference type="Proteomes" id="UP000070311"/>
    </source>
</evidence>
<accession>A0A133VF21</accession>
<evidence type="ECO:0000313" key="4">
    <source>
        <dbReference type="EMBL" id="KXB05048.1"/>
    </source>
</evidence>
<keyword evidence="5" id="KW-1185">Reference proteome</keyword>
<dbReference type="SUPFAM" id="SSF46785">
    <property type="entry name" value="Winged helix' DNA-binding domain"/>
    <property type="match status" value="1"/>
</dbReference>
<proteinExistence type="predicted"/>
<dbReference type="GO" id="GO:0003700">
    <property type="term" value="F:DNA-binding transcription factor activity"/>
    <property type="evidence" value="ECO:0007669"/>
    <property type="project" value="InterPro"/>
</dbReference>
<reference evidence="4 5" key="1">
    <citation type="journal article" date="2016" name="Sci. Rep.">
        <title>Metabolic traits of an uncultured archaeal lineage -MSBL1- from brine pools of the Red Sea.</title>
        <authorList>
            <person name="Mwirichia R."/>
            <person name="Alam I."/>
            <person name="Rashid M."/>
            <person name="Vinu M."/>
            <person name="Ba-Alawi W."/>
            <person name="Anthony Kamau A."/>
            <person name="Kamanda Ngugi D."/>
            <person name="Goker M."/>
            <person name="Klenk H.P."/>
            <person name="Bajic V."/>
            <person name="Stingl U."/>
        </authorList>
    </citation>
    <scope>NUCLEOTIDE SEQUENCE [LARGE SCALE GENOMIC DNA]</scope>
    <source>
        <strain evidence="4">SCGC-AAA382A13</strain>
    </source>
</reference>
<dbReference type="InterPro" id="IPR011991">
    <property type="entry name" value="ArsR-like_HTH"/>
</dbReference>
<sequence>MNESGKMNAEENEKDFSPKKVRKELILYLLREYGNLKTKEIAKVLGYEPRTIRRSLKKLRESGKVEADKLGKGYIWSHAKGSERKLMYF</sequence>
<dbReference type="Pfam" id="PF01022">
    <property type="entry name" value="HTH_5"/>
    <property type="match status" value="1"/>
</dbReference>
<evidence type="ECO:0000259" key="3">
    <source>
        <dbReference type="PROSITE" id="PS51000"/>
    </source>
</evidence>
<dbReference type="Gene3D" id="1.10.10.10">
    <property type="entry name" value="Winged helix-like DNA-binding domain superfamily/Winged helix DNA-binding domain"/>
    <property type="match status" value="1"/>
</dbReference>
<dbReference type="InterPro" id="IPR036388">
    <property type="entry name" value="WH-like_DNA-bd_sf"/>
</dbReference>
<dbReference type="PROSITE" id="PS51000">
    <property type="entry name" value="HTH_DEOR_2"/>
    <property type="match status" value="1"/>
</dbReference>
<evidence type="ECO:0000256" key="2">
    <source>
        <dbReference type="ARBA" id="ARBA00023163"/>
    </source>
</evidence>
<dbReference type="SMART" id="SM00420">
    <property type="entry name" value="HTH_DEOR"/>
    <property type="match status" value="1"/>
</dbReference>
<dbReference type="InterPro" id="IPR001845">
    <property type="entry name" value="HTH_ArsR_DNA-bd_dom"/>
</dbReference>
<evidence type="ECO:0000256" key="1">
    <source>
        <dbReference type="ARBA" id="ARBA00023015"/>
    </source>
</evidence>
<dbReference type="Proteomes" id="UP000070311">
    <property type="component" value="Unassembled WGS sequence"/>
</dbReference>
<dbReference type="AlphaFoldDB" id="A0A133VF21"/>
<feature type="domain" description="HTH deoR-type" evidence="3">
    <location>
        <begin position="19"/>
        <end position="74"/>
    </location>
</feature>
<comment type="caution">
    <text evidence="4">The sequence shown here is derived from an EMBL/GenBank/DDBJ whole genome shotgun (WGS) entry which is preliminary data.</text>
</comment>
<keyword evidence="2" id="KW-0804">Transcription</keyword>
<dbReference type="EMBL" id="LHYD01000034">
    <property type="protein sequence ID" value="KXB05048.1"/>
    <property type="molecule type" value="Genomic_DNA"/>
</dbReference>